<evidence type="ECO:0000313" key="2">
    <source>
        <dbReference type="Proteomes" id="UP000192578"/>
    </source>
</evidence>
<comment type="caution">
    <text evidence="1">The sequence shown here is derived from an EMBL/GenBank/DDBJ whole genome shotgun (WGS) entry which is preliminary data.</text>
</comment>
<organism evidence="1 2">
    <name type="scientific">Hypsibius exemplaris</name>
    <name type="common">Freshwater tardigrade</name>
    <dbReference type="NCBI Taxonomy" id="2072580"/>
    <lineage>
        <taxon>Eukaryota</taxon>
        <taxon>Metazoa</taxon>
        <taxon>Ecdysozoa</taxon>
        <taxon>Tardigrada</taxon>
        <taxon>Eutardigrada</taxon>
        <taxon>Parachela</taxon>
        <taxon>Hypsibioidea</taxon>
        <taxon>Hypsibiidae</taxon>
        <taxon>Hypsibius</taxon>
    </lineage>
</organism>
<dbReference type="Proteomes" id="UP000192578">
    <property type="component" value="Unassembled WGS sequence"/>
</dbReference>
<keyword evidence="2" id="KW-1185">Reference proteome</keyword>
<gene>
    <name evidence="1" type="ORF">BV898_01664</name>
</gene>
<dbReference type="Gene3D" id="3.90.520.10">
    <property type="entry name" value="SMAD MH1 domain"/>
    <property type="match status" value="1"/>
</dbReference>
<proteinExistence type="predicted"/>
<dbReference type="EMBL" id="MTYJ01000006">
    <property type="protein sequence ID" value="OQV24604.1"/>
    <property type="molecule type" value="Genomic_DNA"/>
</dbReference>
<protein>
    <submittedName>
        <fullName evidence="1">Uncharacterized protein</fullName>
    </submittedName>
</protein>
<dbReference type="AlphaFoldDB" id="A0A1W0XB11"/>
<accession>A0A1W0XB11</accession>
<evidence type="ECO:0000313" key="1">
    <source>
        <dbReference type="EMBL" id="OQV24604.1"/>
    </source>
</evidence>
<sequence>MAGAAVVTRRNVYADDRELYRSNNSRHHRFRAFRVPACMADNLTSVASASCCRCGGASVNPREMVPVHAACYDDNSTLPALTFWIHPKTTDLWPCYLERVRAMTGAGGDGEDGVPASNAPSSLEIAILTHHHHHQHTMEKFKALVSAFSAHYLKAPERAMLARAAERDGEDGEVGPCLMLPREVSLPSNTSTDTTKMRKSSSCVKVCPVALLAQLLRWPDLNASAKDVDSHLCRLAFLCSGDSDGGGAGASCKSAGSSSPESGVGRENAMLDGGDRLECCNPFHWSRAIKECDKVFRLFWHACGVNVATMVVAVAAAVADWADKSIRRLRDGSTTATSNGTVYHFTTAPSLLLANQPRPGDELE</sequence>
<dbReference type="InterPro" id="IPR036578">
    <property type="entry name" value="SMAD_MH1_sf"/>
</dbReference>
<reference evidence="2" key="1">
    <citation type="submission" date="2017-01" db="EMBL/GenBank/DDBJ databases">
        <title>Comparative genomics of anhydrobiosis in the tardigrade Hypsibius dujardini.</title>
        <authorList>
            <person name="Yoshida Y."/>
            <person name="Koutsovoulos G."/>
            <person name="Laetsch D."/>
            <person name="Stevens L."/>
            <person name="Kumar S."/>
            <person name="Horikawa D."/>
            <person name="Ishino K."/>
            <person name="Komine S."/>
            <person name="Tomita M."/>
            <person name="Blaxter M."/>
            <person name="Arakawa K."/>
        </authorList>
    </citation>
    <scope>NUCLEOTIDE SEQUENCE [LARGE SCALE GENOMIC DNA]</scope>
    <source>
        <strain evidence="2">Z151</strain>
    </source>
</reference>
<name>A0A1W0XB11_HYPEX</name>